<name>A0A835ES27_9POAL</name>
<sequence length="154" mass="16832">MIHRCCPSKRSMLEVKFAVLYQAVEATVVSTKVVRGSWMDHYRGQVVCRNASASEEDIVLLDSRDGSMPVNSDGAVELSRSVVSVELSGLLIFHVVASRVNDEMDVIAEVSAIFTPMVGGKSKSTCDLGFCEVEITVAWSLFSTLEDLCCHNIL</sequence>
<dbReference type="EMBL" id="JACEFO010001748">
    <property type="protein sequence ID" value="KAF8711554.1"/>
    <property type="molecule type" value="Genomic_DNA"/>
</dbReference>
<organism evidence="2 3">
    <name type="scientific">Digitaria exilis</name>
    <dbReference type="NCBI Taxonomy" id="1010633"/>
    <lineage>
        <taxon>Eukaryota</taxon>
        <taxon>Viridiplantae</taxon>
        <taxon>Streptophyta</taxon>
        <taxon>Embryophyta</taxon>
        <taxon>Tracheophyta</taxon>
        <taxon>Spermatophyta</taxon>
        <taxon>Magnoliopsida</taxon>
        <taxon>Liliopsida</taxon>
        <taxon>Poales</taxon>
        <taxon>Poaceae</taxon>
        <taxon>PACMAD clade</taxon>
        <taxon>Panicoideae</taxon>
        <taxon>Panicodae</taxon>
        <taxon>Paniceae</taxon>
        <taxon>Anthephorinae</taxon>
        <taxon>Digitaria</taxon>
    </lineage>
</organism>
<dbReference type="Proteomes" id="UP000636709">
    <property type="component" value="Unassembled WGS sequence"/>
</dbReference>
<keyword evidence="3" id="KW-1185">Reference proteome</keyword>
<dbReference type="InterPro" id="IPR001938">
    <property type="entry name" value="Thaumatin"/>
</dbReference>
<dbReference type="Pfam" id="PF20241">
    <property type="entry name" value="DUF6598"/>
    <property type="match status" value="1"/>
</dbReference>
<evidence type="ECO:0000313" key="3">
    <source>
        <dbReference type="Proteomes" id="UP000636709"/>
    </source>
</evidence>
<proteinExistence type="predicted"/>
<gene>
    <name evidence="2" type="ORF">HU200_028998</name>
</gene>
<accession>A0A835ES27</accession>
<comment type="caution">
    <text evidence="2">The sequence shown here is derived from an EMBL/GenBank/DDBJ whole genome shotgun (WGS) entry which is preliminary data.</text>
</comment>
<evidence type="ECO:0000313" key="2">
    <source>
        <dbReference type="EMBL" id="KAF8711554.1"/>
    </source>
</evidence>
<dbReference type="PIRSF" id="PIRSF002703">
    <property type="entry name" value="Thaumatin"/>
    <property type="match status" value="1"/>
</dbReference>
<evidence type="ECO:0000259" key="1">
    <source>
        <dbReference type="Pfam" id="PF20241"/>
    </source>
</evidence>
<protein>
    <recommendedName>
        <fullName evidence="1">DUF6598 domain-containing protein</fullName>
    </recommendedName>
</protein>
<dbReference type="PANTHER" id="PTHR33065">
    <property type="entry name" value="OS07G0486400 PROTEIN"/>
    <property type="match status" value="1"/>
</dbReference>
<dbReference type="OrthoDB" id="693861at2759"/>
<dbReference type="PANTHER" id="PTHR33065:SF88">
    <property type="entry name" value="OS11G0104220 PROTEIN"/>
    <property type="match status" value="1"/>
</dbReference>
<feature type="domain" description="DUF6598" evidence="1">
    <location>
        <begin position="2"/>
        <end position="137"/>
    </location>
</feature>
<dbReference type="InterPro" id="IPR046533">
    <property type="entry name" value="DUF6598"/>
</dbReference>
<dbReference type="AlphaFoldDB" id="A0A835ES27"/>
<reference evidence="2" key="1">
    <citation type="submission" date="2020-07" db="EMBL/GenBank/DDBJ databases">
        <title>Genome sequence and genetic diversity analysis of an under-domesticated orphan crop, white fonio (Digitaria exilis).</title>
        <authorList>
            <person name="Bennetzen J.L."/>
            <person name="Chen S."/>
            <person name="Ma X."/>
            <person name="Wang X."/>
            <person name="Yssel A.E.J."/>
            <person name="Chaluvadi S.R."/>
            <person name="Johnson M."/>
            <person name="Gangashetty P."/>
            <person name="Hamidou F."/>
            <person name="Sanogo M.D."/>
            <person name="Zwaenepoel A."/>
            <person name="Wallace J."/>
            <person name="Van De Peer Y."/>
            <person name="Van Deynze A."/>
        </authorList>
    </citation>
    <scope>NUCLEOTIDE SEQUENCE</scope>
    <source>
        <tissue evidence="2">Leaves</tissue>
    </source>
</reference>